<organism evidence="3 4">
    <name type="scientific">Parasponia andersonii</name>
    <name type="common">Sponia andersonii</name>
    <dbReference type="NCBI Taxonomy" id="3476"/>
    <lineage>
        <taxon>Eukaryota</taxon>
        <taxon>Viridiplantae</taxon>
        <taxon>Streptophyta</taxon>
        <taxon>Embryophyta</taxon>
        <taxon>Tracheophyta</taxon>
        <taxon>Spermatophyta</taxon>
        <taxon>Magnoliopsida</taxon>
        <taxon>eudicotyledons</taxon>
        <taxon>Gunneridae</taxon>
        <taxon>Pentapetalae</taxon>
        <taxon>rosids</taxon>
        <taxon>fabids</taxon>
        <taxon>Rosales</taxon>
        <taxon>Cannabaceae</taxon>
        <taxon>Parasponia</taxon>
    </lineage>
</organism>
<evidence type="ECO:0000313" key="3">
    <source>
        <dbReference type="EMBL" id="PON68597.1"/>
    </source>
</evidence>
<proteinExistence type="predicted"/>
<evidence type="ECO:0000313" key="4">
    <source>
        <dbReference type="Proteomes" id="UP000237105"/>
    </source>
</evidence>
<name>A0A2P5D5P2_PARAD</name>
<sequence>MAARRTLKLLSLFMAFLLLRSFGVTASSRPIAIHSKPPKPPSTVWFSVNHFKINEADAFRPTTPGHSPGVGHESPPST</sequence>
<evidence type="ECO:0000256" key="2">
    <source>
        <dbReference type="SAM" id="SignalP"/>
    </source>
</evidence>
<protein>
    <submittedName>
        <fullName evidence="3">Copper amine oxidase family protein</fullName>
    </submittedName>
</protein>
<keyword evidence="2" id="KW-0732">Signal</keyword>
<comment type="caution">
    <text evidence="3">The sequence shown here is derived from an EMBL/GenBank/DDBJ whole genome shotgun (WGS) entry which is preliminary data.</text>
</comment>
<reference evidence="4" key="1">
    <citation type="submission" date="2016-06" db="EMBL/GenBank/DDBJ databases">
        <title>Parallel loss of symbiosis genes in relatives of nitrogen-fixing non-legume Parasponia.</title>
        <authorList>
            <person name="Van Velzen R."/>
            <person name="Holmer R."/>
            <person name="Bu F."/>
            <person name="Rutten L."/>
            <person name="Van Zeijl A."/>
            <person name="Liu W."/>
            <person name="Santuari L."/>
            <person name="Cao Q."/>
            <person name="Sharma T."/>
            <person name="Shen D."/>
            <person name="Roswanjaya Y."/>
            <person name="Wardhani T."/>
            <person name="Kalhor M.S."/>
            <person name="Jansen J."/>
            <person name="Van den Hoogen J."/>
            <person name="Gungor B."/>
            <person name="Hartog M."/>
            <person name="Hontelez J."/>
            <person name="Verver J."/>
            <person name="Yang W.-C."/>
            <person name="Schijlen E."/>
            <person name="Repin R."/>
            <person name="Schilthuizen M."/>
            <person name="Schranz E."/>
            <person name="Heidstra R."/>
            <person name="Miyata K."/>
            <person name="Fedorova E."/>
            <person name="Kohlen W."/>
            <person name="Bisseling T."/>
            <person name="Smit S."/>
            <person name="Geurts R."/>
        </authorList>
    </citation>
    <scope>NUCLEOTIDE SEQUENCE [LARGE SCALE GENOMIC DNA]</scope>
    <source>
        <strain evidence="4">cv. WU1-14</strain>
    </source>
</reference>
<accession>A0A2P5D5P2</accession>
<evidence type="ECO:0000256" key="1">
    <source>
        <dbReference type="SAM" id="MobiDB-lite"/>
    </source>
</evidence>
<dbReference type="AlphaFoldDB" id="A0A2P5D5P2"/>
<dbReference type="OrthoDB" id="1143330at2759"/>
<feature type="signal peptide" evidence="2">
    <location>
        <begin position="1"/>
        <end position="26"/>
    </location>
</feature>
<feature type="chain" id="PRO_5015198465" evidence="2">
    <location>
        <begin position="27"/>
        <end position="78"/>
    </location>
</feature>
<keyword evidence="4" id="KW-1185">Reference proteome</keyword>
<dbReference type="EMBL" id="JXTB01000061">
    <property type="protein sequence ID" value="PON68597.1"/>
    <property type="molecule type" value="Genomic_DNA"/>
</dbReference>
<feature type="region of interest" description="Disordered" evidence="1">
    <location>
        <begin position="58"/>
        <end position="78"/>
    </location>
</feature>
<gene>
    <name evidence="3" type="ORF">PanWU01x14_094060</name>
</gene>
<dbReference type="Proteomes" id="UP000237105">
    <property type="component" value="Unassembled WGS sequence"/>
</dbReference>